<name>A0A2H0C220_9BACT</name>
<reference evidence="3 4" key="1">
    <citation type="submission" date="2017-09" db="EMBL/GenBank/DDBJ databases">
        <title>Depth-based differentiation of microbial function through sediment-hosted aquifers and enrichment of novel symbionts in the deep terrestrial subsurface.</title>
        <authorList>
            <person name="Probst A.J."/>
            <person name="Ladd B."/>
            <person name="Jarett J.K."/>
            <person name="Geller-Mcgrath D.E."/>
            <person name="Sieber C.M."/>
            <person name="Emerson J.B."/>
            <person name="Anantharaman K."/>
            <person name="Thomas B.C."/>
            <person name="Malmstrom R."/>
            <person name="Stieglmeier M."/>
            <person name="Klingl A."/>
            <person name="Woyke T."/>
            <person name="Ryan C.M."/>
            <person name="Banfield J.F."/>
        </authorList>
    </citation>
    <scope>NUCLEOTIDE SEQUENCE [LARGE SCALE GENOMIC DNA]</scope>
    <source>
        <strain evidence="3">CG22_combo_CG10-13_8_21_14_all_33_16</strain>
    </source>
</reference>
<comment type="similarity">
    <text evidence="1 2">Belongs to the phD/YefM antitoxin family.</text>
</comment>
<sequence>MLNTDFSQIKSISSLPRQYNEYVTLAKTKGSVVFLRHSQPEVVLVDFKIWQKLEELKQQDDTRLALASIKQSESEYKKGQAKRLKTLKEI</sequence>
<dbReference type="Pfam" id="PF02604">
    <property type="entry name" value="PhdYeFM_antitox"/>
    <property type="match status" value="1"/>
</dbReference>
<dbReference type="SUPFAM" id="SSF143120">
    <property type="entry name" value="YefM-like"/>
    <property type="match status" value="1"/>
</dbReference>
<proteinExistence type="inferred from homology"/>
<evidence type="ECO:0000256" key="1">
    <source>
        <dbReference type="ARBA" id="ARBA00009981"/>
    </source>
</evidence>
<dbReference type="InterPro" id="IPR006442">
    <property type="entry name" value="Antitoxin_Phd/YefM"/>
</dbReference>
<evidence type="ECO:0000313" key="3">
    <source>
        <dbReference type="EMBL" id="PIP63934.1"/>
    </source>
</evidence>
<dbReference type="Proteomes" id="UP000230802">
    <property type="component" value="Unassembled WGS sequence"/>
</dbReference>
<comment type="caution">
    <text evidence="3">The sequence shown here is derived from an EMBL/GenBank/DDBJ whole genome shotgun (WGS) entry which is preliminary data.</text>
</comment>
<protein>
    <recommendedName>
        <fullName evidence="2">Antitoxin</fullName>
    </recommendedName>
</protein>
<accession>A0A2H0C220</accession>
<evidence type="ECO:0000313" key="4">
    <source>
        <dbReference type="Proteomes" id="UP000230802"/>
    </source>
</evidence>
<dbReference type="EMBL" id="PCTD01000233">
    <property type="protein sequence ID" value="PIP63934.1"/>
    <property type="molecule type" value="Genomic_DNA"/>
</dbReference>
<organism evidence="3 4">
    <name type="scientific">Candidatus Roizmanbacteria bacterium CG22_combo_CG10-13_8_21_14_all_33_16</name>
    <dbReference type="NCBI Taxonomy" id="1974859"/>
    <lineage>
        <taxon>Bacteria</taxon>
        <taxon>Candidatus Roizmaniibacteriota</taxon>
    </lineage>
</organism>
<comment type="function">
    <text evidence="2">Antitoxin component of a type II toxin-antitoxin (TA) system.</text>
</comment>
<dbReference type="AlphaFoldDB" id="A0A2H0C220"/>
<evidence type="ECO:0000256" key="2">
    <source>
        <dbReference type="RuleBase" id="RU362080"/>
    </source>
</evidence>
<gene>
    <name evidence="3" type="ORF">COW96_05340</name>
</gene>
<dbReference type="InterPro" id="IPR036165">
    <property type="entry name" value="YefM-like_sf"/>
</dbReference>